<feature type="transmembrane region" description="Helical" evidence="1">
    <location>
        <begin position="199"/>
        <end position="223"/>
    </location>
</feature>
<feature type="transmembrane region" description="Helical" evidence="1">
    <location>
        <begin position="331"/>
        <end position="352"/>
    </location>
</feature>
<keyword evidence="3" id="KW-1185">Reference proteome</keyword>
<gene>
    <name evidence="2" type="ORF">Fcan01_11115</name>
</gene>
<dbReference type="EMBL" id="LNIX01000005">
    <property type="protein sequence ID" value="OXA54144.1"/>
    <property type="molecule type" value="Genomic_DNA"/>
</dbReference>
<dbReference type="AlphaFoldDB" id="A0A226EAG6"/>
<evidence type="ECO:0000313" key="2">
    <source>
        <dbReference type="EMBL" id="OXA54144.1"/>
    </source>
</evidence>
<keyword evidence="1" id="KW-0812">Transmembrane</keyword>
<proteinExistence type="predicted"/>
<keyword evidence="1" id="KW-0472">Membrane</keyword>
<sequence>MDIINELRLENKKYMFSSILKLPHPLPPLDLICGFGLIATPKGDNDPEPAHRFLICDSLERRRKLLHISTETLYSASHAIGLNLLGQKLRVLCRKTDFGRNFYKTPLMLTFLMTAWSICFKFCLQSTAVLKSGELRFLASLPLDHQGVVQDATKYIYSESLRQYLSNDTPYVGLCETFSPRLSPLRHHGLKYSSTQFQFIDWLTIIFYFGSPFILIFSIFVGADPFLFLVTHSLKFYPFVRHIWLPGYAKILQIIALPFVAWPLYNLIVYELFRVALFSLSVLVNAGGKMFSILHSLHKKQILCKNVPLLHKTYYSRLQIISQSVEPAIKISMVAVITSLAMVTCTMTLIVVRLHGKFKSGLLLKGFKSKSRVLKRF</sequence>
<keyword evidence="1" id="KW-1133">Transmembrane helix</keyword>
<comment type="caution">
    <text evidence="2">The sequence shown here is derived from an EMBL/GenBank/DDBJ whole genome shotgun (WGS) entry which is preliminary data.</text>
</comment>
<organism evidence="2 3">
    <name type="scientific">Folsomia candida</name>
    <name type="common">Springtail</name>
    <dbReference type="NCBI Taxonomy" id="158441"/>
    <lineage>
        <taxon>Eukaryota</taxon>
        <taxon>Metazoa</taxon>
        <taxon>Ecdysozoa</taxon>
        <taxon>Arthropoda</taxon>
        <taxon>Hexapoda</taxon>
        <taxon>Collembola</taxon>
        <taxon>Entomobryomorpha</taxon>
        <taxon>Isotomoidea</taxon>
        <taxon>Isotomidae</taxon>
        <taxon>Proisotominae</taxon>
        <taxon>Folsomia</taxon>
    </lineage>
</organism>
<protein>
    <submittedName>
        <fullName evidence="2">Uncharacterized protein</fullName>
    </submittedName>
</protein>
<evidence type="ECO:0000313" key="3">
    <source>
        <dbReference type="Proteomes" id="UP000198287"/>
    </source>
</evidence>
<name>A0A226EAG6_FOLCA</name>
<feature type="transmembrane region" description="Helical" evidence="1">
    <location>
        <begin position="272"/>
        <end position="291"/>
    </location>
</feature>
<dbReference type="Proteomes" id="UP000198287">
    <property type="component" value="Unassembled WGS sequence"/>
</dbReference>
<reference evidence="2 3" key="1">
    <citation type="submission" date="2015-12" db="EMBL/GenBank/DDBJ databases">
        <title>The genome of Folsomia candida.</title>
        <authorList>
            <person name="Faddeeva A."/>
            <person name="Derks M.F."/>
            <person name="Anvar Y."/>
            <person name="Smit S."/>
            <person name="Van Straalen N."/>
            <person name="Roelofs D."/>
        </authorList>
    </citation>
    <scope>NUCLEOTIDE SEQUENCE [LARGE SCALE GENOMIC DNA]</scope>
    <source>
        <strain evidence="2 3">VU population</strain>
        <tissue evidence="2">Whole body</tissue>
    </source>
</reference>
<feature type="transmembrane region" description="Helical" evidence="1">
    <location>
        <begin position="243"/>
        <end position="265"/>
    </location>
</feature>
<accession>A0A226EAG6</accession>
<evidence type="ECO:0000256" key="1">
    <source>
        <dbReference type="SAM" id="Phobius"/>
    </source>
</evidence>